<feature type="region of interest" description="Disordered" evidence="1">
    <location>
        <begin position="24"/>
        <end position="56"/>
    </location>
</feature>
<protein>
    <submittedName>
        <fullName evidence="2">RCG41182</fullName>
    </submittedName>
</protein>
<proteinExistence type="predicted"/>
<reference evidence="2 3" key="1">
    <citation type="submission" date="2005-09" db="EMBL/GenBank/DDBJ databases">
        <authorList>
            <person name="Mural R.J."/>
            <person name="Li P.W."/>
            <person name="Adams M.D."/>
            <person name="Amanatides P.G."/>
            <person name="Baden-Tillson H."/>
            <person name="Barnstead M."/>
            <person name="Chin S.H."/>
            <person name="Dew I."/>
            <person name="Evans C.A."/>
            <person name="Ferriera S."/>
            <person name="Flanigan M."/>
            <person name="Fosler C."/>
            <person name="Glodek A."/>
            <person name="Gu Z."/>
            <person name="Holt R.A."/>
            <person name="Jennings D."/>
            <person name="Kraft C.L."/>
            <person name="Lu F."/>
            <person name="Nguyen T."/>
            <person name="Nusskern D.R."/>
            <person name="Pfannkoch C.M."/>
            <person name="Sitter C."/>
            <person name="Sutton G.G."/>
            <person name="Venter J.C."/>
            <person name="Wang Z."/>
            <person name="Woodage T."/>
            <person name="Zheng X.H."/>
            <person name="Zhong F."/>
        </authorList>
    </citation>
    <scope>NUCLEOTIDE SEQUENCE [LARGE SCALE GENOMIC DNA]</scope>
    <source>
        <strain>BN</strain>
        <strain evidence="3">Sprague-Dawley</strain>
    </source>
</reference>
<organism evidence="2 3">
    <name type="scientific">Rattus norvegicus</name>
    <name type="common">Rat</name>
    <dbReference type="NCBI Taxonomy" id="10116"/>
    <lineage>
        <taxon>Eukaryota</taxon>
        <taxon>Metazoa</taxon>
        <taxon>Chordata</taxon>
        <taxon>Craniata</taxon>
        <taxon>Vertebrata</taxon>
        <taxon>Euteleostomi</taxon>
        <taxon>Mammalia</taxon>
        <taxon>Eutheria</taxon>
        <taxon>Euarchontoglires</taxon>
        <taxon>Glires</taxon>
        <taxon>Rodentia</taxon>
        <taxon>Myomorpha</taxon>
        <taxon>Muroidea</taxon>
        <taxon>Muridae</taxon>
        <taxon>Murinae</taxon>
        <taxon>Rattus</taxon>
    </lineage>
</organism>
<evidence type="ECO:0000313" key="2">
    <source>
        <dbReference type="EMBL" id="EDL84739.1"/>
    </source>
</evidence>
<dbReference type="Proteomes" id="UP000234681">
    <property type="component" value="Chromosome 18"/>
</dbReference>
<feature type="compositionally biased region" description="Basic and acidic residues" evidence="1">
    <location>
        <begin position="46"/>
        <end position="56"/>
    </location>
</feature>
<evidence type="ECO:0000256" key="1">
    <source>
        <dbReference type="SAM" id="MobiDB-lite"/>
    </source>
</evidence>
<sequence length="56" mass="6044">MLTRESRGCRARICPVPDVLLPAGRQPGHHWMTPKAQMPGSTSTRGTERGVDGAES</sequence>
<accession>A6KMS3</accession>
<evidence type="ECO:0000313" key="3">
    <source>
        <dbReference type="Proteomes" id="UP000234681"/>
    </source>
</evidence>
<name>A6KMS3_RAT</name>
<gene>
    <name evidence="2" type="ORF">rCG_41182</name>
</gene>
<dbReference type="AlphaFoldDB" id="A6KMS3"/>
<dbReference type="EMBL" id="CH474069">
    <property type="protein sequence ID" value="EDL84739.1"/>
    <property type="molecule type" value="Genomic_DNA"/>
</dbReference>